<comment type="caution">
    <text evidence="9">The sequence shown here is derived from an EMBL/GenBank/DDBJ whole genome shotgun (WGS) entry which is preliminary data.</text>
</comment>
<accession>A0ABT1Y363</accession>
<dbReference type="EMBL" id="JANPWE010000003">
    <property type="protein sequence ID" value="MCR6545315.1"/>
    <property type="molecule type" value="Genomic_DNA"/>
</dbReference>
<sequence>METVLRTVGLLAFGFICYRLMGYRSMGDMEPTDFVIMLVIAETLGTPLADESLSLTNTIIAVSTLTILQILFSWTGLKSTFLLQLMDGKPIPVIQNGKILEKNMRKARVNRSDLMEELRVQGLSNYLDVEFAYLEPSGRFSIIRKKEVEPITPRYLGKKTSKTIMENGEIFADQLTQSGVTAAELAEILESFHIDDLNQLESIVVTPDGHIALTKKQQ</sequence>
<keyword evidence="6 7" id="KW-0472">Membrane</keyword>
<dbReference type="PANTHER" id="PTHR34582:SF6">
    <property type="entry name" value="UPF0702 TRANSMEMBRANE PROTEIN YCAP"/>
    <property type="match status" value="1"/>
</dbReference>
<evidence type="ECO:0000313" key="10">
    <source>
        <dbReference type="Proteomes" id="UP001524944"/>
    </source>
</evidence>
<keyword evidence="5 7" id="KW-1133">Transmembrane helix</keyword>
<feature type="domain" description="YetF C-terminal" evidence="8">
    <location>
        <begin position="159"/>
        <end position="218"/>
    </location>
</feature>
<evidence type="ECO:0000313" key="9">
    <source>
        <dbReference type="EMBL" id="MCR6545315.1"/>
    </source>
</evidence>
<evidence type="ECO:0000259" key="8">
    <source>
        <dbReference type="Pfam" id="PF04239"/>
    </source>
</evidence>
<keyword evidence="10" id="KW-1185">Reference proteome</keyword>
<evidence type="ECO:0000256" key="3">
    <source>
        <dbReference type="ARBA" id="ARBA00022475"/>
    </source>
</evidence>
<evidence type="ECO:0000256" key="5">
    <source>
        <dbReference type="ARBA" id="ARBA00022989"/>
    </source>
</evidence>
<keyword evidence="4 7" id="KW-0812">Transmembrane</keyword>
<name>A0ABT1Y363_9FIRM</name>
<feature type="domain" description="YetF C-terminal" evidence="8">
    <location>
        <begin position="78"/>
        <end position="147"/>
    </location>
</feature>
<evidence type="ECO:0000256" key="7">
    <source>
        <dbReference type="SAM" id="Phobius"/>
    </source>
</evidence>
<feature type="transmembrane region" description="Helical" evidence="7">
    <location>
        <begin position="55"/>
        <end position="77"/>
    </location>
</feature>
<comment type="subcellular location">
    <subcellularLocation>
        <location evidence="1">Cell membrane</location>
        <topology evidence="1">Multi-pass membrane protein</topology>
    </subcellularLocation>
</comment>
<evidence type="ECO:0000256" key="4">
    <source>
        <dbReference type="ARBA" id="ARBA00022692"/>
    </source>
</evidence>
<protein>
    <submittedName>
        <fullName evidence="9">DUF421 domain-containing protein</fullName>
    </submittedName>
</protein>
<feature type="transmembrane region" description="Helical" evidence="7">
    <location>
        <begin position="6"/>
        <end position="22"/>
    </location>
</feature>
<evidence type="ECO:0000256" key="2">
    <source>
        <dbReference type="ARBA" id="ARBA00006448"/>
    </source>
</evidence>
<dbReference type="PANTHER" id="PTHR34582">
    <property type="entry name" value="UPF0702 TRANSMEMBRANE PROTEIN YCAP"/>
    <property type="match status" value="1"/>
</dbReference>
<gene>
    <name evidence="9" type="ORF">NVS47_07270</name>
</gene>
<dbReference type="RefSeq" id="WP_257912981.1">
    <property type="nucleotide sequence ID" value="NZ_JANPWE010000003.1"/>
</dbReference>
<evidence type="ECO:0000256" key="6">
    <source>
        <dbReference type="ARBA" id="ARBA00023136"/>
    </source>
</evidence>
<dbReference type="Pfam" id="PF04239">
    <property type="entry name" value="DUF421"/>
    <property type="match status" value="2"/>
</dbReference>
<reference evidence="9 10" key="1">
    <citation type="submission" date="2022-08" db="EMBL/GenBank/DDBJ databases">
        <title>Proteogenomics of the novel Dehalobacterium formicoaceticum strain EZ94 highlights a key role of methyltransferases during anaerobic dichloromethane degradation.</title>
        <authorList>
            <person name="Wasmund K."/>
        </authorList>
    </citation>
    <scope>NUCLEOTIDE SEQUENCE [LARGE SCALE GENOMIC DNA]</scope>
    <source>
        <strain evidence="9 10">EZ94</strain>
    </source>
</reference>
<dbReference type="Proteomes" id="UP001524944">
    <property type="component" value="Unassembled WGS sequence"/>
</dbReference>
<organism evidence="9 10">
    <name type="scientific">Dehalobacterium formicoaceticum</name>
    <dbReference type="NCBI Taxonomy" id="51515"/>
    <lineage>
        <taxon>Bacteria</taxon>
        <taxon>Bacillati</taxon>
        <taxon>Bacillota</taxon>
        <taxon>Clostridia</taxon>
        <taxon>Eubacteriales</taxon>
        <taxon>Peptococcaceae</taxon>
        <taxon>Dehalobacterium</taxon>
    </lineage>
</organism>
<dbReference type="InterPro" id="IPR007353">
    <property type="entry name" value="DUF421"/>
</dbReference>
<dbReference type="InterPro" id="IPR023090">
    <property type="entry name" value="UPF0702_alpha/beta_dom_sf"/>
</dbReference>
<proteinExistence type="inferred from homology"/>
<keyword evidence="3" id="KW-1003">Cell membrane</keyword>
<comment type="similarity">
    <text evidence="2">Belongs to the UPF0702 family.</text>
</comment>
<dbReference type="Gene3D" id="3.30.240.20">
    <property type="entry name" value="bsu07140 like domains"/>
    <property type="match status" value="2"/>
</dbReference>
<evidence type="ECO:0000256" key="1">
    <source>
        <dbReference type="ARBA" id="ARBA00004651"/>
    </source>
</evidence>